<dbReference type="Proteomes" id="UP000091857">
    <property type="component" value="Chromosome 12"/>
</dbReference>
<feature type="compositionally biased region" description="Low complexity" evidence="1">
    <location>
        <begin position="710"/>
        <end position="720"/>
    </location>
</feature>
<dbReference type="PROSITE" id="PS51184">
    <property type="entry name" value="JMJC"/>
    <property type="match status" value="1"/>
</dbReference>
<dbReference type="Gramene" id="Manes.12G033400.1.v8.1">
    <property type="protein sequence ID" value="Manes.12G033400.1.v8.1.CDS"/>
    <property type="gene ID" value="Manes.12G033400.v8.1"/>
</dbReference>
<gene>
    <name evidence="4" type="ORF">MANES_12G033400v8</name>
</gene>
<feature type="compositionally biased region" description="Basic and acidic residues" evidence="1">
    <location>
        <begin position="698"/>
        <end position="709"/>
    </location>
</feature>
<proteinExistence type="predicted"/>
<dbReference type="Pfam" id="PF02375">
    <property type="entry name" value="JmjN"/>
    <property type="match status" value="1"/>
</dbReference>
<dbReference type="SUPFAM" id="SSF51197">
    <property type="entry name" value="Clavaminate synthase-like"/>
    <property type="match status" value="1"/>
</dbReference>
<accession>A0A2C9UUD6</accession>
<evidence type="ECO:0000313" key="4">
    <source>
        <dbReference type="EMBL" id="OAY34608.1"/>
    </source>
</evidence>
<dbReference type="PROSITE" id="PS51183">
    <property type="entry name" value="JMJN"/>
    <property type="match status" value="1"/>
</dbReference>
<protein>
    <recommendedName>
        <fullName evidence="6">JmjC domain-containing protein</fullName>
    </recommendedName>
</protein>
<dbReference type="OMA" id="LYCGMLF"/>
<sequence length="778" mass="87246">MGIKRTRSCPEYESAGKLSAPPGFASLTSFKLRKVESEEPTSMAFASASNGNPIEMDSASNAIDVASLKRSFCYRPWILDNQKNHNHNQEKSDTEQVVMGISLRTSLPKGVARGCPDCSNCVKVTARWLPKDARNNVLEEAPVFHPTEEEFEDTLKYIASIHPRMEAFGICRIVPPPSWHHPCLMEEKEIWRNSKFVAQIQRIDGLQNQYGEGQMDRTCENGSCESSSLRMDGLDGVGCYDVEGFESESGPEFTLETFHKYADNFKSQYFCARSEVVGSDVDSTLDQERWEPSLENIEGEYRRIIENPTEEIEVLYGGGLDSEVFLGGFPSRSSFSKILDYYEYLNSGWNLNNTPGLSGSLLSFESFRTCGSQVPKVRVGMCFSSFCWKVEEHHLYALCYMHLGAPKIWYGIPGRHNVKFKALLKKHLPDLLVVEPKLRDRLANKLYPSAVKSEGIPVYRCIQYPGEFVLILPGAYYSGFDCGFNCVEAVNVAPIEWLPYGQNVVELYCEQGKKTSISHDKLLLGAVRKAVKAQWEISLLKKNSEDNLRWKDACGKDGILAKALKSRIKLEGNRRDYLCTSLHSQRMDKKFDATSKRECSICFYDLHLSAVGCQCSADRYTCLNHSKQLCSCAWSQKIFLFRYEISELNTLLEAVEGKLSAVYKCAREILKLSVYCDSSEDNSQAPRRGIGGLSSHINESEEKEHEARRNSATSSSNFSSLREELKARLLQTRSLNMQNPKQNMTDSTFVTSAAPDGSFLASKSGSTSVSSSSESGTS</sequence>
<dbReference type="AlphaFoldDB" id="A0A2C9UUD6"/>
<dbReference type="STRING" id="3983.A0A2C9UUD6"/>
<dbReference type="EMBL" id="CM004398">
    <property type="protein sequence ID" value="OAY34608.1"/>
    <property type="molecule type" value="Genomic_DNA"/>
</dbReference>
<dbReference type="Gramene" id="Manes.12G033400.5.v8.1">
    <property type="protein sequence ID" value="Manes.12G033400.5.v8.1.CDS"/>
    <property type="gene ID" value="Manes.12G033400.v8.1"/>
</dbReference>
<evidence type="ECO:0000313" key="5">
    <source>
        <dbReference type="Proteomes" id="UP000091857"/>
    </source>
</evidence>
<dbReference type="SMART" id="SM00558">
    <property type="entry name" value="JmjC"/>
    <property type="match status" value="1"/>
</dbReference>
<evidence type="ECO:0008006" key="6">
    <source>
        <dbReference type="Google" id="ProtNLM"/>
    </source>
</evidence>
<dbReference type="PANTHER" id="PTHR10694:SF54">
    <property type="entry name" value="INACTIVE LYSINE-SPECIFIC DEMETHYLASE JMJ19-RELATED"/>
    <property type="match status" value="1"/>
</dbReference>
<dbReference type="InterPro" id="IPR003349">
    <property type="entry name" value="JmjN"/>
</dbReference>
<dbReference type="Pfam" id="PF02373">
    <property type="entry name" value="JmjC"/>
    <property type="match status" value="1"/>
</dbReference>
<feature type="compositionally biased region" description="Low complexity" evidence="1">
    <location>
        <begin position="762"/>
        <end position="778"/>
    </location>
</feature>
<dbReference type="GO" id="GO:0006338">
    <property type="term" value="P:chromatin remodeling"/>
    <property type="evidence" value="ECO:0000318"/>
    <property type="project" value="GO_Central"/>
</dbReference>
<evidence type="ECO:0000256" key="1">
    <source>
        <dbReference type="SAM" id="MobiDB-lite"/>
    </source>
</evidence>
<feature type="region of interest" description="Disordered" evidence="1">
    <location>
        <begin position="679"/>
        <end position="720"/>
    </location>
</feature>
<dbReference type="InterPro" id="IPR003347">
    <property type="entry name" value="JmjC_dom"/>
</dbReference>
<feature type="domain" description="JmjN" evidence="2">
    <location>
        <begin position="141"/>
        <end position="182"/>
    </location>
</feature>
<feature type="compositionally biased region" description="Polar residues" evidence="1">
    <location>
        <begin position="734"/>
        <end position="751"/>
    </location>
</feature>
<dbReference type="SMART" id="SM00545">
    <property type="entry name" value="JmjN"/>
    <property type="match status" value="1"/>
</dbReference>
<evidence type="ECO:0000259" key="2">
    <source>
        <dbReference type="PROSITE" id="PS51183"/>
    </source>
</evidence>
<dbReference type="Pfam" id="PF02928">
    <property type="entry name" value="zf-C5HC2"/>
    <property type="match status" value="1"/>
</dbReference>
<dbReference type="GO" id="GO:0010468">
    <property type="term" value="P:regulation of gene expression"/>
    <property type="evidence" value="ECO:0000318"/>
    <property type="project" value="GO_Central"/>
</dbReference>
<evidence type="ECO:0000259" key="3">
    <source>
        <dbReference type="PROSITE" id="PS51184"/>
    </source>
</evidence>
<reference evidence="5" key="1">
    <citation type="journal article" date="2016" name="Nat. Biotechnol.">
        <title>Sequencing wild and cultivated cassava and related species reveals extensive interspecific hybridization and genetic diversity.</title>
        <authorList>
            <person name="Bredeson J.V."/>
            <person name="Lyons J.B."/>
            <person name="Prochnik S.E."/>
            <person name="Wu G.A."/>
            <person name="Ha C.M."/>
            <person name="Edsinger-Gonzales E."/>
            <person name="Grimwood J."/>
            <person name="Schmutz J."/>
            <person name="Rabbi I.Y."/>
            <person name="Egesi C."/>
            <person name="Nauluvula P."/>
            <person name="Lebot V."/>
            <person name="Ndunguru J."/>
            <person name="Mkamilo G."/>
            <person name="Bart R.S."/>
            <person name="Setter T.L."/>
            <person name="Gleadow R.M."/>
            <person name="Kulakow P."/>
            <person name="Ferguson M.E."/>
            <person name="Rounsley S."/>
            <person name="Rokhsar D.S."/>
        </authorList>
    </citation>
    <scope>NUCLEOTIDE SEQUENCE [LARGE SCALE GENOMIC DNA]</scope>
    <source>
        <strain evidence="5">cv. AM560-2</strain>
    </source>
</reference>
<dbReference type="Gene3D" id="2.60.120.650">
    <property type="entry name" value="Cupin"/>
    <property type="match status" value="1"/>
</dbReference>
<dbReference type="GO" id="GO:0034647">
    <property type="term" value="F:histone H3K4me/H3K4me2/H3K4me3 demethylase activity"/>
    <property type="evidence" value="ECO:0000318"/>
    <property type="project" value="GO_Central"/>
</dbReference>
<feature type="domain" description="JmjC" evidence="3">
    <location>
        <begin position="343"/>
        <end position="509"/>
    </location>
</feature>
<name>A0A2C9UUD6_MANES</name>
<keyword evidence="5" id="KW-1185">Reference proteome</keyword>
<organism evidence="4 5">
    <name type="scientific">Manihot esculenta</name>
    <name type="common">Cassava</name>
    <name type="synonym">Jatropha manihot</name>
    <dbReference type="NCBI Taxonomy" id="3983"/>
    <lineage>
        <taxon>Eukaryota</taxon>
        <taxon>Viridiplantae</taxon>
        <taxon>Streptophyta</taxon>
        <taxon>Embryophyta</taxon>
        <taxon>Tracheophyta</taxon>
        <taxon>Spermatophyta</taxon>
        <taxon>Magnoliopsida</taxon>
        <taxon>eudicotyledons</taxon>
        <taxon>Gunneridae</taxon>
        <taxon>Pentapetalae</taxon>
        <taxon>rosids</taxon>
        <taxon>fabids</taxon>
        <taxon>Malpighiales</taxon>
        <taxon>Euphorbiaceae</taxon>
        <taxon>Crotonoideae</taxon>
        <taxon>Manihoteae</taxon>
        <taxon>Manihot</taxon>
    </lineage>
</organism>
<feature type="region of interest" description="Disordered" evidence="1">
    <location>
        <begin position="734"/>
        <end position="778"/>
    </location>
</feature>
<dbReference type="GO" id="GO:0005634">
    <property type="term" value="C:nucleus"/>
    <property type="evidence" value="ECO:0000318"/>
    <property type="project" value="GO_Central"/>
</dbReference>
<dbReference type="PANTHER" id="PTHR10694">
    <property type="entry name" value="LYSINE-SPECIFIC DEMETHYLASE"/>
    <property type="match status" value="1"/>
</dbReference>
<comment type="caution">
    <text evidence="4">The sequence shown here is derived from an EMBL/GenBank/DDBJ whole genome shotgun (WGS) entry which is preliminary data.</text>
</comment>
<dbReference type="InterPro" id="IPR004198">
    <property type="entry name" value="Znf_C5HC2"/>
</dbReference>
<dbReference type="GO" id="GO:0000785">
    <property type="term" value="C:chromatin"/>
    <property type="evidence" value="ECO:0000318"/>
    <property type="project" value="GO_Central"/>
</dbReference>